<accession>A0A3L6KXL8</accession>
<evidence type="ECO:0000256" key="2">
    <source>
        <dbReference type="ARBA" id="ARBA00009993"/>
    </source>
</evidence>
<gene>
    <name evidence="5" type="ORF">DPX39_000029100</name>
</gene>
<evidence type="ECO:0000256" key="1">
    <source>
        <dbReference type="ARBA" id="ARBA00004123"/>
    </source>
</evidence>
<dbReference type="Gene3D" id="3.30.710.10">
    <property type="entry name" value="Potassium Channel Kv1.1, Chain A"/>
    <property type="match status" value="1"/>
</dbReference>
<comment type="similarity">
    <text evidence="2">Belongs to the SKP1 family.</text>
</comment>
<comment type="caution">
    <text evidence="5">The sequence shown here is derived from an EMBL/GenBank/DDBJ whole genome shotgun (WGS) entry which is preliminary data.</text>
</comment>
<dbReference type="SMART" id="SM00512">
    <property type="entry name" value="Skp1"/>
    <property type="match status" value="1"/>
</dbReference>
<protein>
    <recommendedName>
        <fullName evidence="3">Elongin-C</fullName>
    </recommendedName>
</protein>
<evidence type="ECO:0000313" key="5">
    <source>
        <dbReference type="EMBL" id="RHW67020.1"/>
    </source>
</evidence>
<proteinExistence type="inferred from homology"/>
<organism evidence="5 6">
    <name type="scientific">Trypanosoma brucei equiperdum</name>
    <dbReference type="NCBI Taxonomy" id="630700"/>
    <lineage>
        <taxon>Eukaryota</taxon>
        <taxon>Discoba</taxon>
        <taxon>Euglenozoa</taxon>
        <taxon>Kinetoplastea</taxon>
        <taxon>Metakinetoplastina</taxon>
        <taxon>Trypanosomatida</taxon>
        <taxon>Trypanosomatidae</taxon>
        <taxon>Trypanosoma</taxon>
    </lineage>
</organism>
<evidence type="ECO:0000313" key="6">
    <source>
        <dbReference type="Proteomes" id="UP000266743"/>
    </source>
</evidence>
<dbReference type="SUPFAM" id="SSF54695">
    <property type="entry name" value="POZ domain"/>
    <property type="match status" value="1"/>
</dbReference>
<dbReference type="Proteomes" id="UP000266743">
    <property type="component" value="Unassembled WGS sequence"/>
</dbReference>
<dbReference type="GO" id="GO:0005634">
    <property type="term" value="C:nucleus"/>
    <property type="evidence" value="ECO:0007669"/>
    <property type="project" value="UniProtKB-SubCell"/>
</dbReference>
<name>A0A3L6KXL8_9TRYP</name>
<keyword evidence="4" id="KW-0539">Nucleus</keyword>
<dbReference type="InterPro" id="IPR039948">
    <property type="entry name" value="ELC1"/>
</dbReference>
<evidence type="ECO:0000256" key="4">
    <source>
        <dbReference type="ARBA" id="ARBA00023242"/>
    </source>
</evidence>
<dbReference type="InterPro" id="IPR011333">
    <property type="entry name" value="SKP1/BTB/POZ_sf"/>
</dbReference>
<dbReference type="EMBL" id="QSBY01000015">
    <property type="protein sequence ID" value="RHW67020.1"/>
    <property type="molecule type" value="Genomic_DNA"/>
</dbReference>
<dbReference type="GO" id="GO:0006511">
    <property type="term" value="P:ubiquitin-dependent protein catabolic process"/>
    <property type="evidence" value="ECO:0007669"/>
    <property type="project" value="InterPro"/>
</dbReference>
<comment type="subcellular location">
    <subcellularLocation>
        <location evidence="1">Nucleus</location>
    </subcellularLocation>
</comment>
<reference evidence="5 6" key="1">
    <citation type="submission" date="2018-09" db="EMBL/GenBank/DDBJ databases">
        <title>whole genome sequence of T. equiperdum IVM-t1 strain.</title>
        <authorList>
            <person name="Suganuma K."/>
        </authorList>
    </citation>
    <scope>NUCLEOTIDE SEQUENCE [LARGE SCALE GENOMIC DNA]</scope>
    <source>
        <strain evidence="5 6">IVM-t1</strain>
    </source>
</reference>
<evidence type="ECO:0000256" key="3">
    <source>
        <dbReference type="ARBA" id="ARBA00021347"/>
    </source>
</evidence>
<dbReference type="AlphaFoldDB" id="A0A3L6KXL8"/>
<dbReference type="FunFam" id="3.30.710.10:FF:000035">
    <property type="entry name" value="Elongin C transcription elongation factor"/>
    <property type="match status" value="1"/>
</dbReference>
<dbReference type="PANTHER" id="PTHR20648">
    <property type="entry name" value="ELONGIN-C"/>
    <property type="match status" value="1"/>
</dbReference>
<dbReference type="InterPro" id="IPR001232">
    <property type="entry name" value="SKP1-like"/>
</dbReference>
<sequence length="136" mass="15486">MSRANVPFNPMRRTPPPPPCIDTFTLVPSDYMSMLSADGHKFVLHRDCACASPLIRKALTNLVDPGVPEMRFDWTNGDNAPPVIYFTKAPTALLEVVIKYLYYKHRYEGDTDYRPPFDVPRQIALDIMKLAQVLQC</sequence>